<reference evidence="8 9" key="1">
    <citation type="submission" date="2019-06" db="EMBL/GenBank/DDBJ databases">
        <title>Draft genome sequence of the filamentous fungus Phialemoniopsis curvata isolated from diesel fuel.</title>
        <authorList>
            <person name="Varaljay V.A."/>
            <person name="Lyon W.J."/>
            <person name="Crouch A.L."/>
            <person name="Drake C.E."/>
            <person name="Hollomon J.M."/>
            <person name="Nadeau L.J."/>
            <person name="Nunn H.S."/>
            <person name="Stevenson B.S."/>
            <person name="Bojanowski C.L."/>
            <person name="Crookes-Goodson W.J."/>
        </authorList>
    </citation>
    <scope>NUCLEOTIDE SEQUENCE [LARGE SCALE GENOMIC DNA]</scope>
    <source>
        <strain evidence="8 9">D216</strain>
    </source>
</reference>
<dbReference type="SUPFAM" id="SSF103473">
    <property type="entry name" value="MFS general substrate transporter"/>
    <property type="match status" value="1"/>
</dbReference>
<dbReference type="InterPro" id="IPR011701">
    <property type="entry name" value="MFS"/>
</dbReference>
<evidence type="ECO:0000256" key="1">
    <source>
        <dbReference type="ARBA" id="ARBA00004141"/>
    </source>
</evidence>
<dbReference type="OrthoDB" id="6730379at2759"/>
<keyword evidence="9" id="KW-1185">Reference proteome</keyword>
<feature type="region of interest" description="Disordered" evidence="6">
    <location>
        <begin position="1"/>
        <end position="26"/>
    </location>
</feature>
<evidence type="ECO:0000256" key="7">
    <source>
        <dbReference type="SAM" id="Phobius"/>
    </source>
</evidence>
<dbReference type="GO" id="GO:0022857">
    <property type="term" value="F:transmembrane transporter activity"/>
    <property type="evidence" value="ECO:0007669"/>
    <property type="project" value="InterPro"/>
</dbReference>
<evidence type="ECO:0000313" key="9">
    <source>
        <dbReference type="Proteomes" id="UP000319257"/>
    </source>
</evidence>
<feature type="transmembrane region" description="Helical" evidence="7">
    <location>
        <begin position="339"/>
        <end position="356"/>
    </location>
</feature>
<dbReference type="GO" id="GO:0016020">
    <property type="term" value="C:membrane"/>
    <property type="evidence" value="ECO:0007669"/>
    <property type="project" value="UniProtKB-SubCell"/>
</dbReference>
<dbReference type="Pfam" id="PF07690">
    <property type="entry name" value="MFS_1"/>
    <property type="match status" value="1"/>
</dbReference>
<feature type="transmembrane region" description="Helical" evidence="7">
    <location>
        <begin position="392"/>
        <end position="412"/>
    </location>
</feature>
<dbReference type="AlphaFoldDB" id="A0A507ANL8"/>
<feature type="compositionally biased region" description="Basic and acidic residues" evidence="6">
    <location>
        <begin position="13"/>
        <end position="26"/>
    </location>
</feature>
<feature type="transmembrane region" description="Helical" evidence="7">
    <location>
        <begin position="361"/>
        <end position="380"/>
    </location>
</feature>
<evidence type="ECO:0008006" key="10">
    <source>
        <dbReference type="Google" id="ProtNLM"/>
    </source>
</evidence>
<proteinExistence type="predicted"/>
<evidence type="ECO:0000256" key="4">
    <source>
        <dbReference type="ARBA" id="ARBA00022989"/>
    </source>
</evidence>
<keyword evidence="4 7" id="KW-1133">Transmembrane helix</keyword>
<dbReference type="GeneID" id="41976834"/>
<gene>
    <name evidence="8" type="ORF">E0L32_009387</name>
</gene>
<dbReference type="InterPro" id="IPR036259">
    <property type="entry name" value="MFS_trans_sf"/>
</dbReference>
<dbReference type="Gene3D" id="1.20.1250.20">
    <property type="entry name" value="MFS general substrate transporter like domains"/>
    <property type="match status" value="1"/>
</dbReference>
<dbReference type="PANTHER" id="PTHR43791">
    <property type="entry name" value="PERMEASE-RELATED"/>
    <property type="match status" value="1"/>
</dbReference>
<protein>
    <recommendedName>
        <fullName evidence="10">Major facilitator superfamily transporter</fullName>
    </recommendedName>
</protein>
<keyword evidence="5 7" id="KW-0472">Membrane</keyword>
<dbReference type="Proteomes" id="UP000319257">
    <property type="component" value="Unassembled WGS sequence"/>
</dbReference>
<comment type="subcellular location">
    <subcellularLocation>
        <location evidence="1">Membrane</location>
        <topology evidence="1">Multi-pass membrane protein</topology>
    </subcellularLocation>
</comment>
<dbReference type="PANTHER" id="PTHR43791:SF7">
    <property type="entry name" value="MAJOR FACILITATOR SUPERFAMILY (MFS) PROFILE DOMAIN-CONTAINING PROTEIN"/>
    <property type="match status" value="1"/>
</dbReference>
<organism evidence="8 9">
    <name type="scientific">Thyridium curvatum</name>
    <dbReference type="NCBI Taxonomy" id="1093900"/>
    <lineage>
        <taxon>Eukaryota</taxon>
        <taxon>Fungi</taxon>
        <taxon>Dikarya</taxon>
        <taxon>Ascomycota</taxon>
        <taxon>Pezizomycotina</taxon>
        <taxon>Sordariomycetes</taxon>
        <taxon>Sordariomycetidae</taxon>
        <taxon>Thyridiales</taxon>
        <taxon>Thyridiaceae</taxon>
        <taxon>Thyridium</taxon>
    </lineage>
</organism>
<name>A0A507ANL8_9PEZI</name>
<evidence type="ECO:0000256" key="5">
    <source>
        <dbReference type="ARBA" id="ARBA00023136"/>
    </source>
</evidence>
<feature type="transmembrane region" description="Helical" evidence="7">
    <location>
        <begin position="191"/>
        <end position="211"/>
    </location>
</feature>
<evidence type="ECO:0000256" key="2">
    <source>
        <dbReference type="ARBA" id="ARBA00022448"/>
    </source>
</evidence>
<dbReference type="InParanoid" id="A0A507ANL8"/>
<feature type="transmembrane region" description="Helical" evidence="7">
    <location>
        <begin position="223"/>
        <end position="247"/>
    </location>
</feature>
<feature type="transmembrane region" description="Helical" evidence="7">
    <location>
        <begin position="424"/>
        <end position="443"/>
    </location>
</feature>
<comment type="caution">
    <text evidence="8">The sequence shown here is derived from an EMBL/GenBank/DDBJ whole genome shotgun (WGS) entry which is preliminary data.</text>
</comment>
<feature type="transmembrane region" description="Helical" evidence="7">
    <location>
        <begin position="455"/>
        <end position="477"/>
    </location>
</feature>
<evidence type="ECO:0000256" key="3">
    <source>
        <dbReference type="ARBA" id="ARBA00022692"/>
    </source>
</evidence>
<accession>A0A507ANL8</accession>
<dbReference type="EMBL" id="SKBQ01000068">
    <property type="protein sequence ID" value="TPX09343.1"/>
    <property type="molecule type" value="Genomic_DNA"/>
</dbReference>
<evidence type="ECO:0000256" key="6">
    <source>
        <dbReference type="SAM" id="MobiDB-lite"/>
    </source>
</evidence>
<evidence type="ECO:0000313" key="8">
    <source>
        <dbReference type="EMBL" id="TPX09343.1"/>
    </source>
</evidence>
<feature type="transmembrane region" description="Helical" evidence="7">
    <location>
        <begin position="100"/>
        <end position="119"/>
    </location>
</feature>
<keyword evidence="3 7" id="KW-0812">Transmembrane</keyword>
<sequence>MATNPTDAAVTRPDTETATVKDLDHAEKPKDLEAVMSSEVGHTEGTEYTEEQYKKVTRKIDRYLMPMMFFIYGIQQTDKTFISIQALFGMETDLGLHGQQYQWLTTIFYLTFLFGEFPSTWLMQKFQIGRVLSIYVICWSICILCISAVQNWSQFMALRALQGLFESNVSPGFLLLTGEWYRTEEHAHRSLWWQASEGLFSVVCNLMLYGLARHVTANNPHIAAWRTISLFLGSLTFVGGIACFWILGSPHQVPWLNEEEKKIAATRVLDNQIGEESTSRKWRWDQVRESFTDPQVYFIVLNTFLSCIPNGGITTFSSLMYQTFGFNNWDSMLYGTPRNGIYVVCFVACAYYLRYFQDQRLYIMIVSCILPMVGMLVMSLLPNTEEYKWVKWGMYIITVVFSLAVFLGWSLITSNIAGGTKRTVVSSLTLIAYCVGNMVGSQVFRTSDAPRYVRGTVACTICFGLEVLCIIAWRLWYMRENRRRERLAAESGLSKEEQMRIGLQLGEQDTTDLANPHFRYAM</sequence>
<keyword evidence="2" id="KW-0813">Transport</keyword>
<feature type="transmembrane region" description="Helical" evidence="7">
    <location>
        <begin position="131"/>
        <end position="149"/>
    </location>
</feature>
<dbReference type="RefSeq" id="XP_030991054.1">
    <property type="nucleotide sequence ID" value="XM_031144347.1"/>
</dbReference>